<dbReference type="Proteomes" id="UP000434172">
    <property type="component" value="Unassembled WGS sequence"/>
</dbReference>
<evidence type="ECO:0000313" key="1">
    <source>
        <dbReference type="EMBL" id="KAF0332687.1"/>
    </source>
</evidence>
<organism evidence="1 2">
    <name type="scientific">Colletotrichum asianum</name>
    <dbReference type="NCBI Taxonomy" id="702518"/>
    <lineage>
        <taxon>Eukaryota</taxon>
        <taxon>Fungi</taxon>
        <taxon>Dikarya</taxon>
        <taxon>Ascomycota</taxon>
        <taxon>Pezizomycotina</taxon>
        <taxon>Sordariomycetes</taxon>
        <taxon>Hypocreomycetidae</taxon>
        <taxon>Glomerellales</taxon>
        <taxon>Glomerellaceae</taxon>
        <taxon>Colletotrichum</taxon>
        <taxon>Colletotrichum gloeosporioides species complex</taxon>
    </lineage>
</organism>
<sequence length="166" mass="18263">MPFVTKYAGKCDAAFPASNPSVECRVSSAFLPYGTQQGTLSFHLCLFAPTWVSSNYLQVPTSHEPFNHRRYRHPCSLFTSVNLAQHSVGRSVIQAQGLGWLHMSPTATPLMASWLLGLGLGTRNSTASASFPTMPTKYPYEVQTGHTATSLECPTINRHTYPTARR</sequence>
<protein>
    <submittedName>
        <fullName evidence="1">Uncharacterized protein</fullName>
    </submittedName>
</protein>
<name>A0A8H3WW20_9PEZI</name>
<proteinExistence type="predicted"/>
<reference evidence="1 2" key="1">
    <citation type="submission" date="2019-12" db="EMBL/GenBank/DDBJ databases">
        <title>A genome sequence resource for the geographically widespread anthracnose pathogen Colletotrichum asianum.</title>
        <authorList>
            <person name="Meng Y."/>
        </authorList>
    </citation>
    <scope>NUCLEOTIDE SEQUENCE [LARGE SCALE GENOMIC DNA]</scope>
    <source>
        <strain evidence="1 2">ICMP 18580</strain>
    </source>
</reference>
<comment type="caution">
    <text evidence="1">The sequence shown here is derived from an EMBL/GenBank/DDBJ whole genome shotgun (WGS) entry which is preliminary data.</text>
</comment>
<gene>
    <name evidence="1" type="ORF">GQ607_000703</name>
</gene>
<accession>A0A8H3WW20</accession>
<dbReference type="EMBL" id="WOWK01000001">
    <property type="protein sequence ID" value="KAF0332687.1"/>
    <property type="molecule type" value="Genomic_DNA"/>
</dbReference>
<evidence type="ECO:0000313" key="2">
    <source>
        <dbReference type="Proteomes" id="UP000434172"/>
    </source>
</evidence>
<keyword evidence="2" id="KW-1185">Reference proteome</keyword>
<dbReference type="AlphaFoldDB" id="A0A8H3WW20"/>